<dbReference type="AlphaFoldDB" id="A0A2M9CXD9"/>
<dbReference type="InterPro" id="IPR023696">
    <property type="entry name" value="Ureohydrolase_dom_sf"/>
</dbReference>
<dbReference type="CDD" id="cd09999">
    <property type="entry name" value="Arginase-like_1"/>
    <property type="match status" value="1"/>
</dbReference>
<dbReference type="Pfam" id="PF00491">
    <property type="entry name" value="Arginase"/>
    <property type="match status" value="1"/>
</dbReference>
<evidence type="ECO:0000256" key="2">
    <source>
        <dbReference type="ARBA" id="ARBA00022801"/>
    </source>
</evidence>
<proteinExistence type="inferred from homology"/>
<evidence type="ECO:0000256" key="3">
    <source>
        <dbReference type="ARBA" id="ARBA00023211"/>
    </source>
</evidence>
<protein>
    <submittedName>
        <fullName evidence="5">Arginase</fullName>
    </submittedName>
</protein>
<keyword evidence="2" id="KW-0378">Hydrolase</keyword>
<evidence type="ECO:0000313" key="6">
    <source>
        <dbReference type="Proteomes" id="UP000230000"/>
    </source>
</evidence>
<evidence type="ECO:0000256" key="4">
    <source>
        <dbReference type="PROSITE-ProRule" id="PRU00742"/>
    </source>
</evidence>
<organism evidence="5 6">
    <name type="scientific">Thermoflavifilum aggregans</name>
    <dbReference type="NCBI Taxonomy" id="454188"/>
    <lineage>
        <taxon>Bacteria</taxon>
        <taxon>Pseudomonadati</taxon>
        <taxon>Bacteroidota</taxon>
        <taxon>Chitinophagia</taxon>
        <taxon>Chitinophagales</taxon>
        <taxon>Chitinophagaceae</taxon>
        <taxon>Thermoflavifilum</taxon>
    </lineage>
</organism>
<dbReference type="OrthoDB" id="9789727at2"/>
<dbReference type="Proteomes" id="UP000230000">
    <property type="component" value="Unassembled WGS sequence"/>
</dbReference>
<keyword evidence="1" id="KW-0479">Metal-binding</keyword>
<dbReference type="PROSITE" id="PS51409">
    <property type="entry name" value="ARGINASE_2"/>
    <property type="match status" value="1"/>
</dbReference>
<gene>
    <name evidence="5" type="ORF">BXY57_2098</name>
</gene>
<comment type="caution">
    <text evidence="5">The sequence shown here is derived from an EMBL/GenBank/DDBJ whole genome shotgun (WGS) entry which is preliminary data.</text>
</comment>
<keyword evidence="6" id="KW-1185">Reference proteome</keyword>
<dbReference type="GO" id="GO:0005737">
    <property type="term" value="C:cytoplasm"/>
    <property type="evidence" value="ECO:0007669"/>
    <property type="project" value="TreeGrafter"/>
</dbReference>
<dbReference type="PRINTS" id="PR00116">
    <property type="entry name" value="ARGINASE"/>
</dbReference>
<dbReference type="EMBL" id="PGFG01000001">
    <property type="protein sequence ID" value="PJJ76478.1"/>
    <property type="molecule type" value="Genomic_DNA"/>
</dbReference>
<dbReference type="GO" id="GO:0004053">
    <property type="term" value="F:arginase activity"/>
    <property type="evidence" value="ECO:0007669"/>
    <property type="project" value="TreeGrafter"/>
</dbReference>
<dbReference type="SUPFAM" id="SSF52768">
    <property type="entry name" value="Arginase/deacetylase"/>
    <property type="match status" value="1"/>
</dbReference>
<sequence length="299" mass="33413">MKKIMIIEAPSNLGLIEPYPGGEPGVGKLPAWLKTHGLYDYLGVREIVQIHPPKYSMTVDAESRVRNAESIVCFSRQLSVAVCSAFTSGYFPVVIGGDCSILIGCALALKSMGTFGLFFLDGHTDFMWPELSQTAGAAGMELAMVCGYGSSKLTDIDSRKPYIEEKHVWCVGNREFTTWYVEAIQSTGIHYVDLNQLRKTGIRNCVCEFLTYTDKNRLDGFWIHLDVDVLDDALMPAVDSRQPGGLWYDELGEILFPLLSHPKAAGMNITILDPDRDPSGRYTRMFVNYFCRLRKVLQS</sequence>
<reference evidence="5 6" key="1">
    <citation type="submission" date="2017-11" db="EMBL/GenBank/DDBJ databases">
        <title>Genomic Encyclopedia of Archaeal and Bacterial Type Strains, Phase II (KMG-II): From Individual Species to Whole Genera.</title>
        <authorList>
            <person name="Goeker M."/>
        </authorList>
    </citation>
    <scope>NUCLEOTIDE SEQUENCE [LARGE SCALE GENOMIC DNA]</scope>
    <source>
        <strain evidence="5 6">DSM 27268</strain>
    </source>
</reference>
<dbReference type="InterPro" id="IPR006035">
    <property type="entry name" value="Ureohydrolase"/>
</dbReference>
<dbReference type="GO" id="GO:0030145">
    <property type="term" value="F:manganese ion binding"/>
    <property type="evidence" value="ECO:0007669"/>
    <property type="project" value="TreeGrafter"/>
</dbReference>
<dbReference type="PANTHER" id="PTHR43782:SF3">
    <property type="entry name" value="ARGINASE"/>
    <property type="match status" value="1"/>
</dbReference>
<comment type="similarity">
    <text evidence="4">Belongs to the arginase family.</text>
</comment>
<keyword evidence="3" id="KW-0464">Manganese</keyword>
<evidence type="ECO:0000256" key="1">
    <source>
        <dbReference type="ARBA" id="ARBA00022723"/>
    </source>
</evidence>
<dbReference type="PANTHER" id="PTHR43782">
    <property type="entry name" value="ARGINASE"/>
    <property type="match status" value="1"/>
</dbReference>
<accession>A0A2M9CXD9</accession>
<name>A0A2M9CXD9_9BACT</name>
<dbReference type="Gene3D" id="3.40.800.10">
    <property type="entry name" value="Ureohydrolase domain"/>
    <property type="match status" value="1"/>
</dbReference>
<evidence type="ECO:0000313" key="5">
    <source>
        <dbReference type="EMBL" id="PJJ76478.1"/>
    </source>
</evidence>